<dbReference type="Gene3D" id="3.40.50.2300">
    <property type="match status" value="2"/>
</dbReference>
<keyword evidence="8" id="KW-1185">Reference proteome</keyword>
<dbReference type="SUPFAM" id="SSF53822">
    <property type="entry name" value="Periplasmic binding protein-like I"/>
    <property type="match status" value="1"/>
</dbReference>
<evidence type="ECO:0000256" key="3">
    <source>
        <dbReference type="ARBA" id="ARBA00022729"/>
    </source>
</evidence>
<proteinExistence type="inferred from homology"/>
<dbReference type="GO" id="GO:0006865">
    <property type="term" value="P:amino acid transport"/>
    <property type="evidence" value="ECO:0007669"/>
    <property type="project" value="UniProtKB-KW"/>
</dbReference>
<dbReference type="EMBL" id="JAHCVJ010000001">
    <property type="protein sequence ID" value="MBT0663197.1"/>
    <property type="molecule type" value="Genomic_DNA"/>
</dbReference>
<dbReference type="InterPro" id="IPR000709">
    <property type="entry name" value="Leu_Ile_Val-bd"/>
</dbReference>
<feature type="domain" description="Leucine-binding protein" evidence="6">
    <location>
        <begin position="29"/>
        <end position="374"/>
    </location>
</feature>
<keyword evidence="4" id="KW-0029">Amino-acid transport</keyword>
<evidence type="ECO:0000313" key="8">
    <source>
        <dbReference type="Proteomes" id="UP000811899"/>
    </source>
</evidence>
<dbReference type="InterPro" id="IPR028082">
    <property type="entry name" value="Peripla_BP_I"/>
</dbReference>
<comment type="caution">
    <text evidence="7">The sequence shown here is derived from an EMBL/GenBank/DDBJ whole genome shotgun (WGS) entry which is preliminary data.</text>
</comment>
<evidence type="ECO:0000256" key="4">
    <source>
        <dbReference type="ARBA" id="ARBA00022970"/>
    </source>
</evidence>
<feature type="chain" id="PRO_5043913113" evidence="5">
    <location>
        <begin position="26"/>
        <end position="425"/>
    </location>
</feature>
<protein>
    <submittedName>
        <fullName evidence="7">Substrate-binding protein</fullName>
    </submittedName>
</protein>
<dbReference type="Pfam" id="PF13458">
    <property type="entry name" value="Peripla_BP_6"/>
    <property type="match status" value="1"/>
</dbReference>
<name>A0AAW4KZ38_9BACT</name>
<sequence length="425" mass="47542">MQLSMLNKLIICCLFLLFSPLTTFAAQETVKIGLNYPETGSYAKQGLDQRRAAELAAEEINAAGGILGEKVQLVYRDTKTNAKIAKANAVELYDKEGVPMIFGGSASSEAIETGQVALQKNKLFFGTLTYSTETTGEYGHRHIFRECYDSYFAAKALESYLKKNFSGKKFFYITSNYTWGWTTESVIRAVSSTTDVDKHPEVLTPLGATDFSKALAQARDSKAKVLVLSLFGRDMEIAVKQAHKMGLKNKMQIIVPNLNDDMAQGAGPEAMEGIVGTIPWIWSVPMANNYPKGIAFVRNFEAKYKRYPTTSGASAYIILHQYKDAVERAGTFETKAVIKALEGHKYVGVKDEQYWRDWDHQSVQSVYTVRCKKASEVKKSKYQQDCFKVISVMKGDDAAVDFKEWSEIRNVIGMPPALDEYHTEK</sequence>
<keyword evidence="3 5" id="KW-0732">Signal</keyword>
<evidence type="ECO:0000256" key="1">
    <source>
        <dbReference type="ARBA" id="ARBA00010062"/>
    </source>
</evidence>
<dbReference type="Proteomes" id="UP000811899">
    <property type="component" value="Unassembled WGS sequence"/>
</dbReference>
<evidence type="ECO:0000313" key="7">
    <source>
        <dbReference type="EMBL" id="MBT0663197.1"/>
    </source>
</evidence>
<dbReference type="InterPro" id="IPR028081">
    <property type="entry name" value="Leu-bd"/>
</dbReference>
<evidence type="ECO:0000256" key="2">
    <source>
        <dbReference type="ARBA" id="ARBA00022448"/>
    </source>
</evidence>
<organism evidence="7 8">
    <name type="scientific">Geoanaerobacter pelophilus</name>
    <dbReference type="NCBI Taxonomy" id="60036"/>
    <lineage>
        <taxon>Bacteria</taxon>
        <taxon>Pseudomonadati</taxon>
        <taxon>Thermodesulfobacteriota</taxon>
        <taxon>Desulfuromonadia</taxon>
        <taxon>Geobacterales</taxon>
        <taxon>Geobacteraceae</taxon>
        <taxon>Geoanaerobacter</taxon>
    </lineage>
</organism>
<dbReference type="InterPro" id="IPR051010">
    <property type="entry name" value="BCAA_transport"/>
</dbReference>
<keyword evidence="2" id="KW-0813">Transport</keyword>
<evidence type="ECO:0000256" key="5">
    <source>
        <dbReference type="SAM" id="SignalP"/>
    </source>
</evidence>
<dbReference type="PANTHER" id="PTHR30483:SF6">
    <property type="entry name" value="PERIPLASMIC BINDING PROTEIN OF ABC TRANSPORTER FOR NATURAL AMINO ACIDS"/>
    <property type="match status" value="1"/>
</dbReference>
<reference evidence="7 8" key="1">
    <citation type="submission" date="2021-05" db="EMBL/GenBank/DDBJ databases">
        <title>The draft genome of Geobacter pelophilus DSM 12255.</title>
        <authorList>
            <person name="Xu Z."/>
            <person name="Masuda Y."/>
            <person name="Itoh H."/>
            <person name="Senoo K."/>
        </authorList>
    </citation>
    <scope>NUCLEOTIDE SEQUENCE [LARGE SCALE GENOMIC DNA]</scope>
    <source>
        <strain evidence="7 8">DSM 12255</strain>
    </source>
</reference>
<accession>A0AAW4KZ38</accession>
<comment type="similarity">
    <text evidence="1">Belongs to the leucine-binding protein family.</text>
</comment>
<dbReference type="PRINTS" id="PR00337">
    <property type="entry name" value="LEUILEVALBP"/>
</dbReference>
<evidence type="ECO:0000259" key="6">
    <source>
        <dbReference type="Pfam" id="PF13458"/>
    </source>
</evidence>
<dbReference type="CDD" id="cd19987">
    <property type="entry name" value="PBP1_SBP-like"/>
    <property type="match status" value="1"/>
</dbReference>
<dbReference type="AlphaFoldDB" id="A0AAW4KZ38"/>
<dbReference type="PANTHER" id="PTHR30483">
    <property type="entry name" value="LEUCINE-SPECIFIC-BINDING PROTEIN"/>
    <property type="match status" value="1"/>
</dbReference>
<feature type="signal peptide" evidence="5">
    <location>
        <begin position="1"/>
        <end position="25"/>
    </location>
</feature>
<gene>
    <name evidence="7" type="ORF">KI809_02690</name>
</gene>
<dbReference type="RefSeq" id="WP_214169961.1">
    <property type="nucleotide sequence ID" value="NZ_JAHCVJ010000001.1"/>
</dbReference>